<evidence type="ECO:0000256" key="1">
    <source>
        <dbReference type="SAM" id="MobiDB-lite"/>
    </source>
</evidence>
<evidence type="ECO:0000259" key="3">
    <source>
        <dbReference type="SMART" id="SM00278"/>
    </source>
</evidence>
<comment type="caution">
    <text evidence="4">The sequence shown here is derived from an EMBL/GenBank/DDBJ whole genome shotgun (WGS) entry which is preliminary data.</text>
</comment>
<dbReference type="Proteomes" id="UP001529256">
    <property type="component" value="Unassembled WGS sequence"/>
</dbReference>
<keyword evidence="2" id="KW-0812">Transmembrane</keyword>
<reference evidence="4 5" key="2">
    <citation type="submission" date="2023-06" db="EMBL/GenBank/DDBJ databases">
        <title>Identification and characterization of horizontal gene transfer across gut microbiota members of farm animals based on homology search.</title>
        <authorList>
            <person name="Schwarzerova J."/>
            <person name="Nykrynova M."/>
            <person name="Jureckova K."/>
            <person name="Cejkova D."/>
            <person name="Rychlik I."/>
        </authorList>
    </citation>
    <scope>NUCLEOTIDE SEQUENCE [LARGE SCALE GENOMIC DNA]</scope>
    <source>
        <strain evidence="4 5">153_Feed</strain>
    </source>
</reference>
<feature type="region of interest" description="Disordered" evidence="1">
    <location>
        <begin position="146"/>
        <end position="169"/>
    </location>
</feature>
<dbReference type="InterPro" id="IPR051675">
    <property type="entry name" value="Endo/Exo/Phosphatase_dom_1"/>
</dbReference>
<proteinExistence type="predicted"/>
<accession>A0ABT7V1A6</accession>
<name>A0ABT7V1A6_9ACTN</name>
<evidence type="ECO:0000256" key="2">
    <source>
        <dbReference type="SAM" id="Phobius"/>
    </source>
</evidence>
<keyword evidence="2" id="KW-0472">Membrane</keyword>
<dbReference type="PANTHER" id="PTHR21180">
    <property type="entry name" value="ENDONUCLEASE/EXONUCLEASE/PHOSPHATASE FAMILY DOMAIN-CONTAINING PROTEIN 1"/>
    <property type="match status" value="1"/>
</dbReference>
<protein>
    <submittedName>
        <fullName evidence="4">ComEA family DNA-binding protein</fullName>
    </submittedName>
</protein>
<reference evidence="4 5" key="3">
    <citation type="submission" date="2023-06" db="EMBL/GenBank/DDBJ databases">
        <authorList>
            <person name="Zeman M."/>
            <person name="Kubasova T."/>
            <person name="Jahodarova E."/>
            <person name="Nykrynova M."/>
            <person name="Rychlik I."/>
        </authorList>
    </citation>
    <scope>NUCLEOTIDE SEQUENCE [LARGE SCALE GENOMIC DNA]</scope>
    <source>
        <strain evidence="4 5">153_Feed</strain>
    </source>
</reference>
<gene>
    <name evidence="4" type="ORF">QUW25_01630</name>
</gene>
<dbReference type="InterPro" id="IPR003583">
    <property type="entry name" value="Hlx-hairpin-Hlx_DNA-bd_motif"/>
</dbReference>
<dbReference type="EMBL" id="JAUDEA010000002">
    <property type="protein sequence ID" value="MDM8270391.1"/>
    <property type="molecule type" value="Genomic_DNA"/>
</dbReference>
<keyword evidence="4" id="KW-0238">DNA-binding</keyword>
<keyword evidence="5" id="KW-1185">Reference proteome</keyword>
<dbReference type="Pfam" id="PF10531">
    <property type="entry name" value="SLBB"/>
    <property type="match status" value="1"/>
</dbReference>
<dbReference type="SUPFAM" id="SSF47781">
    <property type="entry name" value="RuvA domain 2-like"/>
    <property type="match status" value="1"/>
</dbReference>
<dbReference type="Gene3D" id="1.10.150.310">
    <property type="entry name" value="Tex RuvX-like domain-like"/>
    <property type="match status" value="1"/>
</dbReference>
<feature type="compositionally biased region" description="Low complexity" evidence="1">
    <location>
        <begin position="151"/>
        <end position="163"/>
    </location>
</feature>
<evidence type="ECO:0000313" key="4">
    <source>
        <dbReference type="EMBL" id="MDM8270391.1"/>
    </source>
</evidence>
<dbReference type="InterPro" id="IPR019554">
    <property type="entry name" value="Soluble_ligand-bd"/>
</dbReference>
<dbReference type="SMART" id="SM00278">
    <property type="entry name" value="HhH1"/>
    <property type="match status" value="2"/>
</dbReference>
<dbReference type="PANTHER" id="PTHR21180:SF32">
    <property type="entry name" value="ENDONUCLEASE_EXONUCLEASE_PHOSPHATASE FAMILY DOMAIN-CONTAINING PROTEIN 1"/>
    <property type="match status" value="1"/>
</dbReference>
<organism evidence="4 5">
    <name type="scientific">Thermophilibacter provencensis</name>
    <dbReference type="NCBI Taxonomy" id="1852386"/>
    <lineage>
        <taxon>Bacteria</taxon>
        <taxon>Bacillati</taxon>
        <taxon>Actinomycetota</taxon>
        <taxon>Coriobacteriia</taxon>
        <taxon>Coriobacteriales</taxon>
        <taxon>Atopobiaceae</taxon>
        <taxon>Thermophilibacter</taxon>
    </lineage>
</organism>
<keyword evidence="2" id="KW-1133">Transmembrane helix</keyword>
<evidence type="ECO:0000313" key="5">
    <source>
        <dbReference type="Proteomes" id="UP001529256"/>
    </source>
</evidence>
<feature type="domain" description="Helix-hairpin-helix DNA-binding motif class 1" evidence="3">
    <location>
        <begin position="207"/>
        <end position="226"/>
    </location>
</feature>
<reference evidence="5" key="1">
    <citation type="submission" date="2023-06" db="EMBL/GenBank/DDBJ databases">
        <title>Identification and characterization of horizontal gene transfer across gut microbiota members of farm animals based on homology search.</title>
        <authorList>
            <person name="Zeman M."/>
            <person name="Kubasova T."/>
            <person name="Jahodarova E."/>
            <person name="Nykrynova M."/>
            <person name="Rychlik I."/>
        </authorList>
    </citation>
    <scope>NUCLEOTIDE SEQUENCE [LARGE SCALE GENOMIC DNA]</scope>
    <source>
        <strain evidence="5">153_Feed</strain>
    </source>
</reference>
<dbReference type="InterPro" id="IPR004509">
    <property type="entry name" value="Competence_ComEA_HhH"/>
</dbReference>
<feature type="domain" description="Helix-hairpin-helix DNA-binding motif class 1" evidence="3">
    <location>
        <begin position="177"/>
        <end position="196"/>
    </location>
</feature>
<dbReference type="NCBIfam" id="TIGR00426">
    <property type="entry name" value="competence protein ComEA helix-hairpin-helix repeat region"/>
    <property type="match status" value="1"/>
</dbReference>
<sequence length="229" mass="23771">MAQERQRNRARLLRKFGIKGRWTAGVVAALAVVAVTLAVVLSRGGGSLIERAEPVIVEQSTDTIPNETNEDTTVDPEEDEVAREAPATLLVHVDGAVGAPGVYELAEGSRVNDAVLAAGGLRDDANTASINLAASLSDGEKIHVPSEDEAVASSASSTGGTESNDSAPININTADVATLDELPGVGESTARAIVEDREANGPFTAPEDLMRVSGIGEKKFARLEAMICV</sequence>
<dbReference type="Pfam" id="PF12836">
    <property type="entry name" value="HHH_3"/>
    <property type="match status" value="1"/>
</dbReference>
<dbReference type="GO" id="GO:0003677">
    <property type="term" value="F:DNA binding"/>
    <property type="evidence" value="ECO:0007669"/>
    <property type="project" value="UniProtKB-KW"/>
</dbReference>
<dbReference type="Gene3D" id="3.10.560.10">
    <property type="entry name" value="Outer membrane lipoprotein wza domain like"/>
    <property type="match status" value="1"/>
</dbReference>
<dbReference type="InterPro" id="IPR010994">
    <property type="entry name" value="RuvA_2-like"/>
</dbReference>
<feature type="transmembrane region" description="Helical" evidence="2">
    <location>
        <begin position="21"/>
        <end position="41"/>
    </location>
</feature>